<dbReference type="Proteomes" id="UP000836387">
    <property type="component" value="Unassembled WGS sequence"/>
</dbReference>
<gene>
    <name evidence="1" type="ORF">CRV2_00008273</name>
</gene>
<reference evidence="1" key="1">
    <citation type="submission" date="2020-04" db="EMBL/GenBank/DDBJ databases">
        <authorList>
            <person name="Broberg M."/>
        </authorList>
    </citation>
    <scope>NUCLEOTIDE SEQUENCE</scope>
</reference>
<accession>A0ACA9USB6</accession>
<evidence type="ECO:0000313" key="2">
    <source>
        <dbReference type="Proteomes" id="UP000836387"/>
    </source>
</evidence>
<organism evidence="1 2">
    <name type="scientific">Clonostachys rosea f. rosea IK726</name>
    <dbReference type="NCBI Taxonomy" id="1349383"/>
    <lineage>
        <taxon>Eukaryota</taxon>
        <taxon>Fungi</taxon>
        <taxon>Dikarya</taxon>
        <taxon>Ascomycota</taxon>
        <taxon>Pezizomycotina</taxon>
        <taxon>Sordariomycetes</taxon>
        <taxon>Hypocreomycetidae</taxon>
        <taxon>Hypocreales</taxon>
        <taxon>Bionectriaceae</taxon>
        <taxon>Clonostachys</taxon>
    </lineage>
</organism>
<keyword evidence="2" id="KW-1185">Reference proteome</keyword>
<comment type="caution">
    <text evidence="1">The sequence shown here is derived from an EMBL/GenBank/DDBJ whole genome shotgun (WGS) entry which is preliminary data.</text>
</comment>
<name>A0ACA9USB6_BIOOC</name>
<sequence>MRELSKILFVAEDSFANGSPAIHFLPLYSPYREYFADANEERSIEHAACHHELKPRDEERELSKILFVDGVRPLNADLFAYLSNFVGYNGPEINDERRCTYVQHKERELVKILFVAEDSFANGSPAIHFLPLYSP</sequence>
<evidence type="ECO:0000313" key="1">
    <source>
        <dbReference type="EMBL" id="CAG9956367.1"/>
    </source>
</evidence>
<proteinExistence type="predicted"/>
<protein>
    <submittedName>
        <fullName evidence="1">Uncharacterized protein</fullName>
    </submittedName>
</protein>
<reference evidence="1" key="2">
    <citation type="submission" date="2021-10" db="EMBL/GenBank/DDBJ databases">
        <authorList>
            <person name="Piombo E."/>
        </authorList>
    </citation>
    <scope>NUCLEOTIDE SEQUENCE</scope>
</reference>
<dbReference type="EMBL" id="CADEHS020000645">
    <property type="protein sequence ID" value="CAG9956367.1"/>
    <property type="molecule type" value="Genomic_DNA"/>
</dbReference>